<feature type="region of interest" description="Disordered" evidence="1">
    <location>
        <begin position="622"/>
        <end position="726"/>
    </location>
</feature>
<name>A0A369K6Q9_HYPMA</name>
<comment type="caution">
    <text evidence="2">The sequence shown here is derived from an EMBL/GenBank/DDBJ whole genome shotgun (WGS) entry which is preliminary data.</text>
</comment>
<feature type="compositionally biased region" description="Polar residues" evidence="1">
    <location>
        <begin position="690"/>
        <end position="699"/>
    </location>
</feature>
<dbReference type="STRING" id="39966.A0A369K6Q9"/>
<keyword evidence="3" id="KW-1185">Reference proteome</keyword>
<reference evidence="2" key="1">
    <citation type="submission" date="2018-04" db="EMBL/GenBank/DDBJ databases">
        <title>Whole genome sequencing of Hypsizygus marmoreus.</title>
        <authorList>
            <person name="Choi I.-G."/>
            <person name="Min B."/>
            <person name="Kim J.-G."/>
            <person name="Kim S."/>
            <person name="Oh Y.-L."/>
            <person name="Kong W.-S."/>
            <person name="Park H."/>
            <person name="Jeong J."/>
            <person name="Song E.-S."/>
        </authorList>
    </citation>
    <scope>NUCLEOTIDE SEQUENCE [LARGE SCALE GENOMIC DNA]</scope>
    <source>
        <strain evidence="2">51987-8</strain>
    </source>
</reference>
<dbReference type="InParanoid" id="A0A369K6Q9"/>
<feature type="compositionally biased region" description="Basic and acidic residues" evidence="1">
    <location>
        <begin position="410"/>
        <end position="423"/>
    </location>
</feature>
<dbReference type="SUPFAM" id="SSF56112">
    <property type="entry name" value="Protein kinase-like (PK-like)"/>
    <property type="match status" value="1"/>
</dbReference>
<gene>
    <name evidence="2" type="ORF">Hypma_015331</name>
</gene>
<dbReference type="InterPro" id="IPR008266">
    <property type="entry name" value="Tyr_kinase_AS"/>
</dbReference>
<dbReference type="PROSITE" id="PS00109">
    <property type="entry name" value="PROTEIN_KINASE_TYR"/>
    <property type="match status" value="1"/>
</dbReference>
<dbReference type="AlphaFoldDB" id="A0A369K6Q9"/>
<feature type="compositionally biased region" description="Low complexity" evidence="1">
    <location>
        <begin position="670"/>
        <end position="684"/>
    </location>
</feature>
<protein>
    <submittedName>
        <fullName evidence="2">Uncharacterized protein</fullName>
    </submittedName>
</protein>
<dbReference type="Proteomes" id="UP000076154">
    <property type="component" value="Unassembled WGS sequence"/>
</dbReference>
<dbReference type="InterPro" id="IPR011009">
    <property type="entry name" value="Kinase-like_dom_sf"/>
</dbReference>
<dbReference type="GO" id="GO:0004672">
    <property type="term" value="F:protein kinase activity"/>
    <property type="evidence" value="ECO:0007669"/>
    <property type="project" value="InterPro"/>
</dbReference>
<evidence type="ECO:0000313" key="3">
    <source>
        <dbReference type="Proteomes" id="UP000076154"/>
    </source>
</evidence>
<feature type="region of interest" description="Disordered" evidence="1">
    <location>
        <begin position="1"/>
        <end position="22"/>
    </location>
</feature>
<evidence type="ECO:0000256" key="1">
    <source>
        <dbReference type="SAM" id="MobiDB-lite"/>
    </source>
</evidence>
<dbReference type="EMBL" id="LUEZ02000010">
    <property type="protein sequence ID" value="RDB29262.1"/>
    <property type="molecule type" value="Genomic_DNA"/>
</dbReference>
<dbReference type="OrthoDB" id="2687876at2759"/>
<proteinExistence type="predicted"/>
<feature type="region of interest" description="Disordered" evidence="1">
    <location>
        <begin position="369"/>
        <end position="428"/>
    </location>
</feature>
<dbReference type="Gene3D" id="1.10.510.10">
    <property type="entry name" value="Transferase(Phosphotransferase) domain 1"/>
    <property type="match status" value="1"/>
</dbReference>
<feature type="compositionally biased region" description="Polar residues" evidence="1">
    <location>
        <begin position="390"/>
        <end position="403"/>
    </location>
</feature>
<evidence type="ECO:0000313" key="2">
    <source>
        <dbReference type="EMBL" id="RDB29262.1"/>
    </source>
</evidence>
<accession>A0A369K6Q9</accession>
<feature type="compositionally biased region" description="Basic and acidic residues" evidence="1">
    <location>
        <begin position="710"/>
        <end position="720"/>
    </location>
</feature>
<sequence length="750" mass="83569">MSLHSYDEPGPSSTSRARDKPAPSFLDVLRAPHYDPSLELLEEPDIPMISLDTLADMSRLKTPKTAASTDERHASNAFSTMLEELIYKPTGEWEWLTNVAIRDATPNAYISLGSAFSISINTGIAGDRKIHYLSKLSTNNGYWDGFHTEVALYKTRLKPLQGIVVPTVIGVYCDVGRMSIAMAPPHHSFLMSATPDMPDFLKRRCVEAVQKLHTVGVYHGDMRLSNILIGGDAKVTIMNFQNSRVLDPETFGLASPKHSDFKEEMDALKQQLGFWDARKISDDAPSLQIGDNWEHGGSIARIGDILIIKPQSRKEAQDPVLDSDPRTSKRFSARTIIPKRFVMPGQTPRDLVLEVGHLLDIIECSEDGEASSRLPSEVPSPPILPPRNGSGKTSNAPAVSLSKQGHRREKTIARDDNSKKTESTSHGYNLRKRKHVAEPDSNCRPVKKLRFHGLTEEPLSSSAQGREDVDYVDQPIAGPSSARFPPIKVRDFAYGPTSSTSKEEIIEANIRRCAELGLPHPDALKRDPKNPRWRDPAIIEYVRQHNNEVIRVGLLRQRYPDRPHKIPRARRSEGNLKRAMQAVTELLDAKTKQQMIRKRRHESDDSVEAMAGDVAEMRKRAKFVDGATAEESSPTTRRHQASHAMPRVMSKNRPGVSRALGHSNSRPVRQSSSQLPQGLSSRSLTPVIRGTQNRDSSGEVQVDVGPTAPRLDERHPRDEQVTGFGVPIHTPPYADIVTRWIGGLLRLFRP</sequence>
<organism evidence="2 3">
    <name type="scientific">Hypsizygus marmoreus</name>
    <name type="common">White beech mushroom</name>
    <name type="synonym">Agaricus marmoreus</name>
    <dbReference type="NCBI Taxonomy" id="39966"/>
    <lineage>
        <taxon>Eukaryota</taxon>
        <taxon>Fungi</taxon>
        <taxon>Dikarya</taxon>
        <taxon>Basidiomycota</taxon>
        <taxon>Agaricomycotina</taxon>
        <taxon>Agaricomycetes</taxon>
        <taxon>Agaricomycetidae</taxon>
        <taxon>Agaricales</taxon>
        <taxon>Tricholomatineae</taxon>
        <taxon>Lyophyllaceae</taxon>
        <taxon>Hypsizygus</taxon>
    </lineage>
</organism>